<keyword evidence="15" id="KW-1185">Reference proteome</keyword>
<organism evidence="14 15">
    <name type="scientific">Phenylobacterium soli</name>
    <dbReference type="NCBI Taxonomy" id="2170551"/>
    <lineage>
        <taxon>Bacteria</taxon>
        <taxon>Pseudomonadati</taxon>
        <taxon>Pseudomonadota</taxon>
        <taxon>Alphaproteobacteria</taxon>
        <taxon>Caulobacterales</taxon>
        <taxon>Caulobacteraceae</taxon>
        <taxon>Phenylobacterium</taxon>
    </lineage>
</organism>
<gene>
    <name evidence="14" type="primary">secG</name>
    <name evidence="14" type="ORF">DJ017_12855</name>
</gene>
<keyword evidence="8 12" id="KW-1133">Transmembrane helix</keyword>
<dbReference type="Proteomes" id="UP000249254">
    <property type="component" value="Unassembled WGS sequence"/>
</dbReference>
<evidence type="ECO:0000313" key="14">
    <source>
        <dbReference type="EMBL" id="RAK55340.1"/>
    </source>
</evidence>
<evidence type="ECO:0000256" key="12">
    <source>
        <dbReference type="RuleBase" id="RU365087"/>
    </source>
</evidence>
<dbReference type="GO" id="GO:0005886">
    <property type="term" value="C:plasma membrane"/>
    <property type="evidence" value="ECO:0007669"/>
    <property type="project" value="UniProtKB-SubCell"/>
</dbReference>
<evidence type="ECO:0000256" key="10">
    <source>
        <dbReference type="ARBA" id="ARBA00023136"/>
    </source>
</evidence>
<keyword evidence="4 12" id="KW-0813">Transport</keyword>
<sequence length="145" mass="14912">MLLNLLLILQVIVSVMLIVVVLLQRSEGGALGMGGGPSGFMTARGAGDLLTRTTWILGGVFFALALTLTLLAGRERGAASVVDRLKVDAINPATLNQPPQQQPAPAGQPGAPQPAPFQAPQPTVHNPFLGEGQQTQPAPAAPAKP</sequence>
<feature type="compositionally biased region" description="Low complexity" evidence="13">
    <location>
        <begin position="97"/>
        <end position="110"/>
    </location>
</feature>
<feature type="region of interest" description="Disordered" evidence="13">
    <location>
        <begin position="92"/>
        <end position="145"/>
    </location>
</feature>
<keyword evidence="6 12" id="KW-0812">Transmembrane</keyword>
<evidence type="ECO:0000256" key="1">
    <source>
        <dbReference type="ARBA" id="ARBA00004651"/>
    </source>
</evidence>
<evidence type="ECO:0000256" key="7">
    <source>
        <dbReference type="ARBA" id="ARBA00022927"/>
    </source>
</evidence>
<proteinExistence type="inferred from homology"/>
<dbReference type="AlphaFoldDB" id="A0A328AKI2"/>
<accession>A0A328AKI2</accession>
<evidence type="ECO:0000256" key="8">
    <source>
        <dbReference type="ARBA" id="ARBA00022989"/>
    </source>
</evidence>
<dbReference type="InterPro" id="IPR004692">
    <property type="entry name" value="SecG"/>
</dbReference>
<comment type="caution">
    <text evidence="14">The sequence shown here is derived from an EMBL/GenBank/DDBJ whole genome shotgun (WGS) entry which is preliminary data.</text>
</comment>
<evidence type="ECO:0000256" key="11">
    <source>
        <dbReference type="ARBA" id="ARBA00025182"/>
    </source>
</evidence>
<dbReference type="PANTHER" id="PTHR34182:SF1">
    <property type="entry name" value="PROTEIN-EXPORT MEMBRANE PROTEIN SECG"/>
    <property type="match status" value="1"/>
</dbReference>
<comment type="subcellular location">
    <subcellularLocation>
        <location evidence="1 12">Cell membrane</location>
        <topology evidence="1 12">Multi-pass membrane protein</topology>
    </subcellularLocation>
</comment>
<keyword evidence="5 12" id="KW-1003">Cell membrane</keyword>
<dbReference type="RefSeq" id="WP_111529088.1">
    <property type="nucleotide sequence ID" value="NZ_JBHRSG010000003.1"/>
</dbReference>
<protein>
    <recommendedName>
        <fullName evidence="3 12">Protein-export membrane protein SecG</fullName>
    </recommendedName>
</protein>
<dbReference type="EMBL" id="QFYQ01000001">
    <property type="protein sequence ID" value="RAK55340.1"/>
    <property type="molecule type" value="Genomic_DNA"/>
</dbReference>
<evidence type="ECO:0000256" key="13">
    <source>
        <dbReference type="SAM" id="MobiDB-lite"/>
    </source>
</evidence>
<evidence type="ECO:0000256" key="5">
    <source>
        <dbReference type="ARBA" id="ARBA00022475"/>
    </source>
</evidence>
<dbReference type="Pfam" id="PF03840">
    <property type="entry name" value="SecG"/>
    <property type="match status" value="1"/>
</dbReference>
<evidence type="ECO:0000256" key="6">
    <source>
        <dbReference type="ARBA" id="ARBA00022692"/>
    </source>
</evidence>
<keyword evidence="10 12" id="KW-0472">Membrane</keyword>
<name>A0A328AKI2_9CAUL</name>
<comment type="caution">
    <text evidence="12">Lacks conserved residue(s) required for the propagation of feature annotation.</text>
</comment>
<dbReference type="PRINTS" id="PR01651">
    <property type="entry name" value="SECGEXPORT"/>
</dbReference>
<keyword evidence="9 12" id="KW-0811">Translocation</keyword>
<evidence type="ECO:0000256" key="2">
    <source>
        <dbReference type="ARBA" id="ARBA00008445"/>
    </source>
</evidence>
<feature type="transmembrane region" description="Helical" evidence="12">
    <location>
        <begin position="52"/>
        <end position="72"/>
    </location>
</feature>
<dbReference type="PANTHER" id="PTHR34182">
    <property type="entry name" value="PROTEIN-EXPORT MEMBRANE PROTEIN SECG"/>
    <property type="match status" value="1"/>
</dbReference>
<evidence type="ECO:0000256" key="3">
    <source>
        <dbReference type="ARBA" id="ARBA00017876"/>
    </source>
</evidence>
<evidence type="ECO:0000313" key="15">
    <source>
        <dbReference type="Proteomes" id="UP000249254"/>
    </source>
</evidence>
<evidence type="ECO:0000256" key="4">
    <source>
        <dbReference type="ARBA" id="ARBA00022448"/>
    </source>
</evidence>
<dbReference type="GO" id="GO:0043952">
    <property type="term" value="P:protein transport by the Sec complex"/>
    <property type="evidence" value="ECO:0007669"/>
    <property type="project" value="TreeGrafter"/>
</dbReference>
<comment type="function">
    <text evidence="11 12">Involved in protein export. Participates in an early event of protein translocation.</text>
</comment>
<dbReference type="GO" id="GO:0009306">
    <property type="term" value="P:protein secretion"/>
    <property type="evidence" value="ECO:0007669"/>
    <property type="project" value="UniProtKB-UniRule"/>
</dbReference>
<dbReference type="GO" id="GO:0065002">
    <property type="term" value="P:intracellular protein transmembrane transport"/>
    <property type="evidence" value="ECO:0007669"/>
    <property type="project" value="TreeGrafter"/>
</dbReference>
<evidence type="ECO:0000256" key="9">
    <source>
        <dbReference type="ARBA" id="ARBA00023010"/>
    </source>
</evidence>
<comment type="similarity">
    <text evidence="2 12">Belongs to the SecG family.</text>
</comment>
<keyword evidence="7 12" id="KW-0653">Protein transport</keyword>
<reference evidence="15" key="1">
    <citation type="submission" date="2018-05" db="EMBL/GenBank/DDBJ databases">
        <authorList>
            <person name="Li X."/>
        </authorList>
    </citation>
    <scope>NUCLEOTIDE SEQUENCE [LARGE SCALE GENOMIC DNA]</scope>
    <source>
        <strain evidence="15">LX32</strain>
    </source>
</reference>
<dbReference type="GO" id="GO:0015450">
    <property type="term" value="F:protein-transporting ATPase activity"/>
    <property type="evidence" value="ECO:0007669"/>
    <property type="project" value="UniProtKB-UniRule"/>
</dbReference>
<dbReference type="NCBIfam" id="TIGR00810">
    <property type="entry name" value="secG"/>
    <property type="match status" value="1"/>
</dbReference>